<gene>
    <name evidence="1" type="ORF">D1627_16390</name>
</gene>
<protein>
    <recommendedName>
        <fullName evidence="3">Adenylosuccinate lyase</fullName>
    </recommendedName>
</protein>
<dbReference type="OrthoDB" id="667893at2"/>
<accession>A0A399RVS4</accession>
<organism evidence="1 2">
    <name type="scientific">Pontibacter oryzae</name>
    <dbReference type="NCBI Taxonomy" id="2304593"/>
    <lineage>
        <taxon>Bacteria</taxon>
        <taxon>Pseudomonadati</taxon>
        <taxon>Bacteroidota</taxon>
        <taxon>Cytophagia</taxon>
        <taxon>Cytophagales</taxon>
        <taxon>Hymenobacteraceae</taxon>
        <taxon>Pontibacter</taxon>
    </lineage>
</organism>
<sequence length="187" mass="21367">MTKEELHQILSSALTKERAQKLATLAGEGKVPVFALLGFSFLKESPALAFRAAWVLEHVEAYFTECFLPYLPEFISRLPEQQNPSCQRHFTKILMHLTSPKASERYKKAFGDIKKQEPIAALVFDWLINPSTPVAVKVNCLDILFNFSHTFAWIKEELQAQTEFYLQQVSPAMLARGRKILRQIAKV</sequence>
<evidence type="ECO:0000313" key="2">
    <source>
        <dbReference type="Proteomes" id="UP000266005"/>
    </source>
</evidence>
<keyword evidence="2" id="KW-1185">Reference proteome</keyword>
<reference evidence="2" key="1">
    <citation type="submission" date="2018-08" db="EMBL/GenBank/DDBJ databases">
        <title>Mucilaginibacter sp. MYSH2.</title>
        <authorList>
            <person name="Seo T."/>
        </authorList>
    </citation>
    <scope>NUCLEOTIDE SEQUENCE [LARGE SCALE GENOMIC DNA]</scope>
    <source>
        <strain evidence="2">KIRAN</strain>
    </source>
</reference>
<name>A0A399RVS4_9BACT</name>
<dbReference type="EMBL" id="QWGE01000006">
    <property type="protein sequence ID" value="RIJ33957.1"/>
    <property type="molecule type" value="Genomic_DNA"/>
</dbReference>
<proteinExistence type="predicted"/>
<comment type="caution">
    <text evidence="1">The sequence shown here is derived from an EMBL/GenBank/DDBJ whole genome shotgun (WGS) entry which is preliminary data.</text>
</comment>
<dbReference type="AlphaFoldDB" id="A0A399RVS4"/>
<dbReference type="RefSeq" id="WP_119433367.1">
    <property type="nucleotide sequence ID" value="NZ_QWGE01000006.1"/>
</dbReference>
<evidence type="ECO:0008006" key="3">
    <source>
        <dbReference type="Google" id="ProtNLM"/>
    </source>
</evidence>
<dbReference type="Proteomes" id="UP000266005">
    <property type="component" value="Unassembled WGS sequence"/>
</dbReference>
<evidence type="ECO:0000313" key="1">
    <source>
        <dbReference type="EMBL" id="RIJ33957.1"/>
    </source>
</evidence>